<dbReference type="STRING" id="1331007.AALB_0842"/>
<keyword evidence="2 5" id="KW-0378">Hydrolase</keyword>
<name>R9PHF6_AGAAL</name>
<evidence type="ECO:0000313" key="6">
    <source>
        <dbReference type="Proteomes" id="UP000014461"/>
    </source>
</evidence>
<dbReference type="InterPro" id="IPR000073">
    <property type="entry name" value="AB_hydrolase_1"/>
</dbReference>
<proteinExistence type="inferred from homology"/>
<dbReference type="AlphaFoldDB" id="R9PHF6"/>
<dbReference type="PANTHER" id="PTHR43689">
    <property type="entry name" value="HYDROLASE"/>
    <property type="match status" value="1"/>
</dbReference>
<evidence type="ECO:0000313" key="5">
    <source>
        <dbReference type="EMBL" id="GAD00762.1"/>
    </source>
</evidence>
<organism evidence="5 6">
    <name type="scientific">Agarivorans albus MKT 106</name>
    <dbReference type="NCBI Taxonomy" id="1331007"/>
    <lineage>
        <taxon>Bacteria</taxon>
        <taxon>Pseudomonadati</taxon>
        <taxon>Pseudomonadota</taxon>
        <taxon>Gammaproteobacteria</taxon>
        <taxon>Alteromonadales</taxon>
        <taxon>Alteromonadaceae</taxon>
        <taxon>Agarivorans</taxon>
    </lineage>
</organism>
<dbReference type="SUPFAM" id="SSF53474">
    <property type="entry name" value="alpha/beta-Hydrolases"/>
    <property type="match status" value="1"/>
</dbReference>
<dbReference type="RefSeq" id="WP_016400530.1">
    <property type="nucleotide sequence ID" value="NZ_BARX01000004.1"/>
</dbReference>
<dbReference type="EMBL" id="BARX01000004">
    <property type="protein sequence ID" value="GAD00762.1"/>
    <property type="molecule type" value="Genomic_DNA"/>
</dbReference>
<dbReference type="GO" id="GO:0008233">
    <property type="term" value="F:peptidase activity"/>
    <property type="evidence" value="ECO:0007669"/>
    <property type="project" value="InterPro"/>
</dbReference>
<dbReference type="Pfam" id="PF12697">
    <property type="entry name" value="Abhydrolase_6"/>
    <property type="match status" value="1"/>
</dbReference>
<dbReference type="Gene3D" id="3.40.50.1820">
    <property type="entry name" value="alpha/beta hydrolase"/>
    <property type="match status" value="1"/>
</dbReference>
<keyword evidence="3" id="KW-0732">Signal</keyword>
<dbReference type="GO" id="GO:0006508">
    <property type="term" value="P:proteolysis"/>
    <property type="evidence" value="ECO:0007669"/>
    <property type="project" value="InterPro"/>
</dbReference>
<comment type="caution">
    <text evidence="5">The sequence shown here is derived from an EMBL/GenBank/DDBJ whole genome shotgun (WGS) entry which is preliminary data.</text>
</comment>
<keyword evidence="6" id="KW-1185">Reference proteome</keyword>
<protein>
    <submittedName>
        <fullName evidence="5">Alpha/beta hydrolase superfamily</fullName>
    </submittedName>
</protein>
<dbReference type="PRINTS" id="PR00111">
    <property type="entry name" value="ABHYDROLASE"/>
</dbReference>
<evidence type="ECO:0000259" key="4">
    <source>
        <dbReference type="Pfam" id="PF12697"/>
    </source>
</evidence>
<evidence type="ECO:0000256" key="2">
    <source>
        <dbReference type="ARBA" id="ARBA00022801"/>
    </source>
</evidence>
<dbReference type="OrthoDB" id="9779853at2"/>
<accession>R9PHF6</accession>
<feature type="domain" description="AB hydrolase-1" evidence="4">
    <location>
        <begin position="76"/>
        <end position="286"/>
    </location>
</feature>
<reference evidence="5" key="1">
    <citation type="journal article" date="2013" name="Genome Announc.">
        <title>Draft Genome Sequence of Agarivorans albus Strain MKT 106T, an Agarolytic Marine Bacterium.</title>
        <authorList>
            <person name="Yasuike M."/>
            <person name="Nakamura Y."/>
            <person name="Kai W."/>
            <person name="Fujiwara A."/>
            <person name="Fukui Y."/>
            <person name="Satomi M."/>
            <person name="Sano M."/>
        </authorList>
    </citation>
    <scope>NUCLEOTIDE SEQUENCE [LARGE SCALE GENOMIC DNA]</scope>
</reference>
<feature type="chain" id="PRO_5004487885" evidence="3">
    <location>
        <begin position="32"/>
        <end position="306"/>
    </location>
</feature>
<dbReference type="InterPro" id="IPR029058">
    <property type="entry name" value="AB_hydrolase_fold"/>
</dbReference>
<dbReference type="InterPro" id="IPR002410">
    <property type="entry name" value="Peptidase_S33"/>
</dbReference>
<gene>
    <name evidence="5" type="ORF">AALB_0842</name>
</gene>
<dbReference type="PANTHER" id="PTHR43689:SF8">
    <property type="entry name" value="ALPHA_BETA-HYDROLASES SUPERFAMILY PROTEIN"/>
    <property type="match status" value="1"/>
</dbReference>
<dbReference type="PRINTS" id="PR00793">
    <property type="entry name" value="PROAMNOPTASE"/>
</dbReference>
<evidence type="ECO:0000256" key="3">
    <source>
        <dbReference type="SAM" id="SignalP"/>
    </source>
</evidence>
<dbReference type="Proteomes" id="UP000014461">
    <property type="component" value="Unassembled WGS sequence"/>
</dbReference>
<evidence type="ECO:0000256" key="1">
    <source>
        <dbReference type="ARBA" id="ARBA00010088"/>
    </source>
</evidence>
<sequence>MDFSFLMKRVVLCLGLSAGLCTLLACSPMPSAIKQQQQFIQSDLLTNPDIEHYQLTADNFTLNVHANGRADQAVMVWIHGTPGSWQDSAYLITEPSLTSEIRVVSFDRPGWGLSQYQDQAKPVANMQAQAKLISPLIQHLKQKYPELPLILVGHSWGASLAPIIAEHNPQQVDGLLLLAGGMSKQLTQARWYNKFASSSVGHYLLSLSDMGKQLNQANLDMFALQDGLADSPERLASLKIPVVLVQGGKDHLVDPKNADFAERYLPTQHSKVVRLAEQGHFMQVEQVALISRCTYALVNNKLNDCG</sequence>
<feature type="signal peptide" evidence="3">
    <location>
        <begin position="1"/>
        <end position="31"/>
    </location>
</feature>
<comment type="similarity">
    <text evidence="1">Belongs to the peptidase S33 family.</text>
</comment>